<dbReference type="Pfam" id="PF08281">
    <property type="entry name" value="Sigma70_r4_2"/>
    <property type="match status" value="1"/>
</dbReference>
<keyword evidence="3" id="KW-0731">Sigma factor</keyword>
<comment type="similarity">
    <text evidence="1">Belongs to the sigma-70 factor family. ECF subfamily.</text>
</comment>
<dbReference type="Gene3D" id="1.10.10.10">
    <property type="entry name" value="Winged helix-like DNA-binding domain superfamily/Winged helix DNA-binding domain"/>
    <property type="match status" value="1"/>
</dbReference>
<organism evidence="8 9">
    <name type="scientific">Compostibacter hankyongensis</name>
    <dbReference type="NCBI Taxonomy" id="1007089"/>
    <lineage>
        <taxon>Bacteria</taxon>
        <taxon>Pseudomonadati</taxon>
        <taxon>Bacteroidota</taxon>
        <taxon>Chitinophagia</taxon>
        <taxon>Chitinophagales</taxon>
        <taxon>Chitinophagaceae</taxon>
        <taxon>Compostibacter</taxon>
    </lineage>
</organism>
<evidence type="ECO:0000256" key="4">
    <source>
        <dbReference type="ARBA" id="ARBA00023125"/>
    </source>
</evidence>
<dbReference type="InterPro" id="IPR007627">
    <property type="entry name" value="RNA_pol_sigma70_r2"/>
</dbReference>
<evidence type="ECO:0000259" key="6">
    <source>
        <dbReference type="Pfam" id="PF04542"/>
    </source>
</evidence>
<evidence type="ECO:0000313" key="8">
    <source>
        <dbReference type="EMBL" id="GAA4299969.1"/>
    </source>
</evidence>
<dbReference type="EMBL" id="BAABFN010000001">
    <property type="protein sequence ID" value="GAA4299969.1"/>
    <property type="molecule type" value="Genomic_DNA"/>
</dbReference>
<evidence type="ECO:0000259" key="7">
    <source>
        <dbReference type="Pfam" id="PF08281"/>
    </source>
</evidence>
<reference evidence="9" key="1">
    <citation type="journal article" date="2019" name="Int. J. Syst. Evol. Microbiol.">
        <title>The Global Catalogue of Microorganisms (GCM) 10K type strain sequencing project: providing services to taxonomists for standard genome sequencing and annotation.</title>
        <authorList>
            <consortium name="The Broad Institute Genomics Platform"/>
            <consortium name="The Broad Institute Genome Sequencing Center for Infectious Disease"/>
            <person name="Wu L."/>
            <person name="Ma J."/>
        </authorList>
    </citation>
    <scope>NUCLEOTIDE SEQUENCE [LARGE SCALE GENOMIC DNA]</scope>
    <source>
        <strain evidence="9">JCM 17664</strain>
    </source>
</reference>
<dbReference type="Pfam" id="PF04542">
    <property type="entry name" value="Sigma70_r2"/>
    <property type="match status" value="1"/>
</dbReference>
<protein>
    <submittedName>
        <fullName evidence="8">RNA polymerase sigma factor</fullName>
    </submittedName>
</protein>
<feature type="domain" description="RNA polymerase sigma factor 70 region 4 type 2" evidence="7">
    <location>
        <begin position="114"/>
        <end position="154"/>
    </location>
</feature>
<comment type="caution">
    <text evidence="8">The sequence shown here is derived from an EMBL/GenBank/DDBJ whole genome shotgun (WGS) entry which is preliminary data.</text>
</comment>
<dbReference type="SUPFAM" id="SSF88659">
    <property type="entry name" value="Sigma3 and sigma4 domains of RNA polymerase sigma factors"/>
    <property type="match status" value="1"/>
</dbReference>
<proteinExistence type="inferred from homology"/>
<dbReference type="InterPro" id="IPR014284">
    <property type="entry name" value="RNA_pol_sigma-70_dom"/>
</dbReference>
<evidence type="ECO:0000256" key="3">
    <source>
        <dbReference type="ARBA" id="ARBA00023082"/>
    </source>
</evidence>
<gene>
    <name evidence="8" type="ORF">GCM10023143_00600</name>
</gene>
<dbReference type="PANTHER" id="PTHR43133:SF8">
    <property type="entry name" value="RNA POLYMERASE SIGMA FACTOR HI_1459-RELATED"/>
    <property type="match status" value="1"/>
</dbReference>
<keyword evidence="2" id="KW-0805">Transcription regulation</keyword>
<keyword evidence="9" id="KW-1185">Reference proteome</keyword>
<name>A0ABP8FBS9_9BACT</name>
<dbReference type="Gene3D" id="1.10.1740.10">
    <property type="match status" value="1"/>
</dbReference>
<dbReference type="InterPro" id="IPR013325">
    <property type="entry name" value="RNA_pol_sigma_r2"/>
</dbReference>
<dbReference type="InterPro" id="IPR013249">
    <property type="entry name" value="RNA_pol_sigma70_r4_t2"/>
</dbReference>
<dbReference type="NCBIfam" id="TIGR02937">
    <property type="entry name" value="sigma70-ECF"/>
    <property type="match status" value="1"/>
</dbReference>
<dbReference type="PANTHER" id="PTHR43133">
    <property type="entry name" value="RNA POLYMERASE ECF-TYPE SIGMA FACTO"/>
    <property type="match status" value="1"/>
</dbReference>
<dbReference type="InterPro" id="IPR013324">
    <property type="entry name" value="RNA_pol_sigma_r3/r4-like"/>
</dbReference>
<dbReference type="SUPFAM" id="SSF88946">
    <property type="entry name" value="Sigma2 domain of RNA polymerase sigma factors"/>
    <property type="match status" value="1"/>
</dbReference>
<evidence type="ECO:0000256" key="1">
    <source>
        <dbReference type="ARBA" id="ARBA00010641"/>
    </source>
</evidence>
<keyword evidence="4" id="KW-0238">DNA-binding</keyword>
<evidence type="ECO:0000256" key="2">
    <source>
        <dbReference type="ARBA" id="ARBA00023015"/>
    </source>
</evidence>
<evidence type="ECO:0000256" key="5">
    <source>
        <dbReference type="ARBA" id="ARBA00023163"/>
    </source>
</evidence>
<accession>A0ABP8FBS9</accession>
<evidence type="ECO:0000313" key="9">
    <source>
        <dbReference type="Proteomes" id="UP001501207"/>
    </source>
</evidence>
<dbReference type="Proteomes" id="UP001501207">
    <property type="component" value="Unassembled WGS sequence"/>
</dbReference>
<dbReference type="RefSeq" id="WP_344973511.1">
    <property type="nucleotide sequence ID" value="NZ_BAABFN010000001.1"/>
</dbReference>
<dbReference type="CDD" id="cd06171">
    <property type="entry name" value="Sigma70_r4"/>
    <property type="match status" value="1"/>
</dbReference>
<sequence length="180" mass="21151">MNSRPHKIQDTVREYGKRLFSFIRGRVSSNEDAEDILQEVWYQLSGAPDVIDEIGAWLYRVARNKIIDRYRKKQPDALEDYLYENAGGELGFKEILLADDNGPESAYLRDLFWQELHRALDELPKEQRDVFVLNELEGMTFAAIAEQTGENIKTLISRKGYAVRHLRQRLQTLYDEFMNY</sequence>
<feature type="domain" description="RNA polymerase sigma-70 region 2" evidence="6">
    <location>
        <begin position="12"/>
        <end position="74"/>
    </location>
</feature>
<dbReference type="InterPro" id="IPR036388">
    <property type="entry name" value="WH-like_DNA-bd_sf"/>
</dbReference>
<dbReference type="InterPro" id="IPR039425">
    <property type="entry name" value="RNA_pol_sigma-70-like"/>
</dbReference>
<keyword evidence="5" id="KW-0804">Transcription</keyword>